<dbReference type="STRING" id="1642818.AWE51_03250"/>
<dbReference type="Proteomes" id="UP000076715">
    <property type="component" value="Unassembled WGS sequence"/>
</dbReference>
<gene>
    <name evidence="2" type="ORF">AWE51_03250</name>
</gene>
<evidence type="ECO:0000313" key="2">
    <source>
        <dbReference type="EMBL" id="KZS42472.1"/>
    </source>
</evidence>
<dbReference type="PANTHER" id="PTHR47485">
    <property type="entry name" value="THYLAKOID LUMENAL 17.4 KDA PROTEIN, CHLOROPLASTIC"/>
    <property type="match status" value="1"/>
</dbReference>
<evidence type="ECO:0008006" key="4">
    <source>
        <dbReference type="Google" id="ProtNLM"/>
    </source>
</evidence>
<evidence type="ECO:0000313" key="3">
    <source>
        <dbReference type="Proteomes" id="UP000076715"/>
    </source>
</evidence>
<keyword evidence="1" id="KW-0677">Repeat</keyword>
<proteinExistence type="predicted"/>
<sequence length="238" mass="27227">MFFKRKILKKCDFSYADLQNTTIQNAYLNEAKLSNSSFKGAKIFNSDFKFAGLSGSDFSSCLILESNFKQSFLANTTIKNSLVRHSNFDNAEMLRANIYKTSFRNSNIKGVNFRNSILYDIDFICVDIGKSIYVDSRKSIKDSDDFFSKPRSTNTSFENVRYMNKITVDRKDWLNYAKDSLKIKGLDNLTITTSIGDESDNFGHIHDHEGKKIEMFILSVEDSLDNKINDLSKGFFGN</sequence>
<dbReference type="SUPFAM" id="SSF141571">
    <property type="entry name" value="Pentapeptide repeat-like"/>
    <property type="match status" value="1"/>
</dbReference>
<dbReference type="PANTHER" id="PTHR47485:SF1">
    <property type="entry name" value="THYLAKOID LUMENAL 17.4 KDA PROTEIN, CHLOROPLASTIC"/>
    <property type="match status" value="1"/>
</dbReference>
<comment type="caution">
    <text evidence="2">The sequence shown here is derived from an EMBL/GenBank/DDBJ whole genome shotgun (WGS) entry which is preliminary data.</text>
</comment>
<protein>
    <recommendedName>
        <fullName evidence="4">Pentapeptide repeat-containing protein</fullName>
    </recommendedName>
</protein>
<organism evidence="2 3">
    <name type="scientific">Aquimarina aggregata</name>
    <dbReference type="NCBI Taxonomy" id="1642818"/>
    <lineage>
        <taxon>Bacteria</taxon>
        <taxon>Pseudomonadati</taxon>
        <taxon>Bacteroidota</taxon>
        <taxon>Flavobacteriia</taxon>
        <taxon>Flavobacteriales</taxon>
        <taxon>Flavobacteriaceae</taxon>
        <taxon>Aquimarina</taxon>
    </lineage>
</organism>
<evidence type="ECO:0000256" key="1">
    <source>
        <dbReference type="ARBA" id="ARBA00022737"/>
    </source>
</evidence>
<dbReference type="AlphaFoldDB" id="A0A163CJ77"/>
<dbReference type="Gene3D" id="2.160.20.80">
    <property type="entry name" value="E3 ubiquitin-protein ligase SopA"/>
    <property type="match status" value="1"/>
</dbReference>
<dbReference type="InterPro" id="IPR001646">
    <property type="entry name" value="5peptide_repeat"/>
</dbReference>
<dbReference type="OrthoDB" id="1419611at2"/>
<reference evidence="2 3" key="1">
    <citation type="submission" date="2016-01" db="EMBL/GenBank/DDBJ databases">
        <title>The draft genome sequence of Aquimarina sp. RZW4-3-2.</title>
        <authorList>
            <person name="Wang Y."/>
        </authorList>
    </citation>
    <scope>NUCLEOTIDE SEQUENCE [LARGE SCALE GENOMIC DNA]</scope>
    <source>
        <strain evidence="2 3">RZW4-3-2</strain>
    </source>
</reference>
<keyword evidence="3" id="KW-1185">Reference proteome</keyword>
<accession>A0A163CJ77</accession>
<dbReference type="EMBL" id="LQRT01000002">
    <property type="protein sequence ID" value="KZS42472.1"/>
    <property type="molecule type" value="Genomic_DNA"/>
</dbReference>
<dbReference type="Pfam" id="PF00805">
    <property type="entry name" value="Pentapeptide"/>
    <property type="match status" value="2"/>
</dbReference>
<name>A0A163CJ77_9FLAO</name>
<dbReference type="RefSeq" id="WP_066310264.1">
    <property type="nucleotide sequence ID" value="NZ_LQRT01000002.1"/>
</dbReference>